<dbReference type="AlphaFoldDB" id="A0A8S1K5E0"/>
<evidence type="ECO:0000256" key="2">
    <source>
        <dbReference type="SAM" id="Phobius"/>
    </source>
</evidence>
<evidence type="ECO:0000313" key="4">
    <source>
        <dbReference type="Proteomes" id="UP000688137"/>
    </source>
</evidence>
<feature type="region of interest" description="Disordered" evidence="1">
    <location>
        <begin position="62"/>
        <end position="104"/>
    </location>
</feature>
<sequence>MNFSQLYYLLSIDAVFIILLILSQFECIKQQFIKYQKVRKQRRSQTKPQLFSPGASFFHHHQSLDPDANVDEQKQVRRKSRATTLKLSQTTNTQNESNKHSNIRKSIKNHTILTIVSTNSNLQTTPESNKHRNTIRKHSQFVTHLITPETARKNLNTNQSDHGSKMIPQQQTNQQMDNKKMKPFLLYFPIIKGTIQLTNKLPIIFIQCWARLTFQLIYVDLMTFYEFVFIPVFFISNRLIDKIIRRIVKNYSDRIIYIITVIYFTLSIGSQVVYMILANINYLSIVINLIDILGIDILIYCIFRLYRVTENKQEQDQDQI</sequence>
<accession>A0A8S1K5E0</accession>
<proteinExistence type="predicted"/>
<organism evidence="3 4">
    <name type="scientific">Paramecium primaurelia</name>
    <dbReference type="NCBI Taxonomy" id="5886"/>
    <lineage>
        <taxon>Eukaryota</taxon>
        <taxon>Sar</taxon>
        <taxon>Alveolata</taxon>
        <taxon>Ciliophora</taxon>
        <taxon>Intramacronucleata</taxon>
        <taxon>Oligohymenophorea</taxon>
        <taxon>Peniculida</taxon>
        <taxon>Parameciidae</taxon>
        <taxon>Paramecium</taxon>
    </lineage>
</organism>
<keyword evidence="2" id="KW-0812">Transmembrane</keyword>
<feature type="region of interest" description="Disordered" evidence="1">
    <location>
        <begin position="154"/>
        <end position="173"/>
    </location>
</feature>
<dbReference type="OMA" id="VYMILAN"/>
<name>A0A8S1K5E0_PARPR</name>
<keyword evidence="2" id="KW-1133">Transmembrane helix</keyword>
<reference evidence="3" key="1">
    <citation type="submission" date="2021-01" db="EMBL/GenBank/DDBJ databases">
        <authorList>
            <consortium name="Genoscope - CEA"/>
            <person name="William W."/>
        </authorList>
    </citation>
    <scope>NUCLEOTIDE SEQUENCE</scope>
</reference>
<protein>
    <recommendedName>
        <fullName evidence="5">Transmembrane protein</fullName>
    </recommendedName>
</protein>
<feature type="transmembrane region" description="Helical" evidence="2">
    <location>
        <begin position="282"/>
        <end position="303"/>
    </location>
</feature>
<evidence type="ECO:0000256" key="1">
    <source>
        <dbReference type="SAM" id="MobiDB-lite"/>
    </source>
</evidence>
<keyword evidence="2" id="KW-0472">Membrane</keyword>
<evidence type="ECO:0008006" key="5">
    <source>
        <dbReference type="Google" id="ProtNLM"/>
    </source>
</evidence>
<comment type="caution">
    <text evidence="3">The sequence shown here is derived from an EMBL/GenBank/DDBJ whole genome shotgun (WGS) entry which is preliminary data.</text>
</comment>
<feature type="transmembrane region" description="Helical" evidence="2">
    <location>
        <begin position="184"/>
        <end position="206"/>
    </location>
</feature>
<feature type="transmembrane region" description="Helical" evidence="2">
    <location>
        <begin position="6"/>
        <end position="25"/>
    </location>
</feature>
<dbReference type="EMBL" id="CAJJDM010000008">
    <property type="protein sequence ID" value="CAD8047526.1"/>
    <property type="molecule type" value="Genomic_DNA"/>
</dbReference>
<dbReference type="Proteomes" id="UP000688137">
    <property type="component" value="Unassembled WGS sequence"/>
</dbReference>
<keyword evidence="4" id="KW-1185">Reference proteome</keyword>
<feature type="transmembrane region" description="Helical" evidence="2">
    <location>
        <begin position="212"/>
        <end position="234"/>
    </location>
</feature>
<evidence type="ECO:0000313" key="3">
    <source>
        <dbReference type="EMBL" id="CAD8047526.1"/>
    </source>
</evidence>
<feature type="transmembrane region" description="Helical" evidence="2">
    <location>
        <begin position="255"/>
        <end position="276"/>
    </location>
</feature>
<feature type="compositionally biased region" description="Polar residues" evidence="1">
    <location>
        <begin position="82"/>
        <end position="96"/>
    </location>
</feature>
<gene>
    <name evidence="3" type="ORF">PPRIM_AZ9-3.1.T0110473</name>
</gene>